<evidence type="ECO:0000313" key="2">
    <source>
        <dbReference type="Proteomes" id="UP001163603"/>
    </source>
</evidence>
<organism evidence="1 2">
    <name type="scientific">Pistacia integerrima</name>
    <dbReference type="NCBI Taxonomy" id="434235"/>
    <lineage>
        <taxon>Eukaryota</taxon>
        <taxon>Viridiplantae</taxon>
        <taxon>Streptophyta</taxon>
        <taxon>Embryophyta</taxon>
        <taxon>Tracheophyta</taxon>
        <taxon>Spermatophyta</taxon>
        <taxon>Magnoliopsida</taxon>
        <taxon>eudicotyledons</taxon>
        <taxon>Gunneridae</taxon>
        <taxon>Pentapetalae</taxon>
        <taxon>rosids</taxon>
        <taxon>malvids</taxon>
        <taxon>Sapindales</taxon>
        <taxon>Anacardiaceae</taxon>
        <taxon>Pistacia</taxon>
    </lineage>
</organism>
<evidence type="ECO:0000313" key="1">
    <source>
        <dbReference type="EMBL" id="KAJ0007139.1"/>
    </source>
</evidence>
<gene>
    <name evidence="1" type="ORF">Pint_30483</name>
</gene>
<protein>
    <submittedName>
        <fullName evidence="1">Uncharacterized protein</fullName>
    </submittedName>
</protein>
<name>A0ACC0X1H7_9ROSI</name>
<accession>A0ACC0X1H7</accession>
<dbReference type="Proteomes" id="UP001163603">
    <property type="component" value="Chromosome 15"/>
</dbReference>
<reference evidence="2" key="1">
    <citation type="journal article" date="2023" name="G3 (Bethesda)">
        <title>Genome assembly and association tests identify interacting loci associated with vigor, precocity, and sex in interspecific pistachio rootstocks.</title>
        <authorList>
            <person name="Palmer W."/>
            <person name="Jacygrad E."/>
            <person name="Sagayaradj S."/>
            <person name="Cavanaugh K."/>
            <person name="Han R."/>
            <person name="Bertier L."/>
            <person name="Beede B."/>
            <person name="Kafkas S."/>
            <person name="Golino D."/>
            <person name="Preece J."/>
            <person name="Michelmore R."/>
        </authorList>
    </citation>
    <scope>NUCLEOTIDE SEQUENCE [LARGE SCALE GENOMIC DNA]</scope>
</reference>
<proteinExistence type="predicted"/>
<keyword evidence="2" id="KW-1185">Reference proteome</keyword>
<dbReference type="EMBL" id="CM047750">
    <property type="protein sequence ID" value="KAJ0007139.1"/>
    <property type="molecule type" value="Genomic_DNA"/>
</dbReference>
<comment type="caution">
    <text evidence="1">The sequence shown here is derived from an EMBL/GenBank/DDBJ whole genome shotgun (WGS) entry which is preliminary data.</text>
</comment>
<sequence length="155" mass="16501">MTLMGSGVGRSGFRKALTLTTSAHGKSAKNRNFADGKKCSHCGNQKHTLENCFKLHGYPDWWHDLQARKHPQDGTDTSGSSGIAAVTGAEPHLSLIQSAVMATDTPPNLNSGIFGLALFTSNREADCSAWLLNSGATDHMTFAASNFSSATHQHS</sequence>